<dbReference type="Proteomes" id="UP000054911">
    <property type="component" value="Unassembled WGS sequence"/>
</dbReference>
<evidence type="ECO:0000256" key="1">
    <source>
        <dbReference type="SAM" id="MobiDB-lite"/>
    </source>
</evidence>
<feature type="compositionally biased region" description="Basic residues" evidence="1">
    <location>
        <begin position="130"/>
        <end position="141"/>
    </location>
</feature>
<feature type="region of interest" description="Disordered" evidence="1">
    <location>
        <begin position="94"/>
        <end position="155"/>
    </location>
</feature>
<protein>
    <submittedName>
        <fullName evidence="2">Uncharacterized protein</fullName>
    </submittedName>
</protein>
<proteinExistence type="predicted"/>
<reference evidence="2" key="1">
    <citation type="submission" date="2016-01" db="EMBL/GenBank/DDBJ databases">
        <authorList>
            <person name="Peeters C."/>
        </authorList>
    </citation>
    <scope>NUCLEOTIDE SEQUENCE [LARGE SCALE GENOMIC DNA]</scope>
    <source>
        <strain evidence="2">LMG 29323</strain>
    </source>
</reference>
<dbReference type="EMBL" id="FCOE02000057">
    <property type="protein sequence ID" value="SAL00251.1"/>
    <property type="molecule type" value="Genomic_DNA"/>
</dbReference>
<evidence type="ECO:0000313" key="2">
    <source>
        <dbReference type="EMBL" id="SAL00251.1"/>
    </source>
</evidence>
<name>A0A158E035_9BURK</name>
<feature type="region of interest" description="Disordered" evidence="1">
    <location>
        <begin position="186"/>
        <end position="210"/>
    </location>
</feature>
<sequence length="228" mass="24664">MSPRCVARNSSSLGNPGSPCERTRMHRAWRPAPGRLHFLRVTVGSVNGSAHAMAHRRSGRLQPTTNQLFNVRALRTCESRSCLRAGCPSFRCSSCSPSRLRSRTRKPRPTAPSSAPTSRATRTPCSRSCRTPRCRTSRRARSPSTAARPAIRASARRSSAVASRLAGRFRSISKALSHTAATIRPSSRPTAISNARCRRNGTPRARPSALAGISRSPMSCACDRSSTA</sequence>
<keyword evidence="3" id="KW-1185">Reference proteome</keyword>
<accession>A0A158E035</accession>
<feature type="compositionally biased region" description="Low complexity" evidence="1">
    <location>
        <begin position="111"/>
        <end position="129"/>
    </location>
</feature>
<evidence type="ECO:0000313" key="3">
    <source>
        <dbReference type="Proteomes" id="UP000054911"/>
    </source>
</evidence>
<comment type="caution">
    <text evidence="2">The sequence shown here is derived from an EMBL/GenBank/DDBJ whole genome shotgun (WGS) entry which is preliminary data.</text>
</comment>
<feature type="compositionally biased region" description="Low complexity" evidence="1">
    <location>
        <begin position="142"/>
        <end position="155"/>
    </location>
</feature>
<organism evidence="2 3">
    <name type="scientific">Caballeronia pedi</name>
    <dbReference type="NCBI Taxonomy" id="1777141"/>
    <lineage>
        <taxon>Bacteria</taxon>
        <taxon>Pseudomonadati</taxon>
        <taxon>Pseudomonadota</taxon>
        <taxon>Betaproteobacteria</taxon>
        <taxon>Burkholderiales</taxon>
        <taxon>Burkholderiaceae</taxon>
        <taxon>Caballeronia</taxon>
    </lineage>
</organism>
<gene>
    <name evidence="2" type="ORF">AWB80_07833</name>
</gene>
<feature type="region of interest" description="Disordered" evidence="1">
    <location>
        <begin position="1"/>
        <end position="23"/>
    </location>
</feature>
<dbReference type="AlphaFoldDB" id="A0A158E035"/>